<keyword evidence="8" id="KW-1185">Reference proteome</keyword>
<dbReference type="GO" id="GO:0005634">
    <property type="term" value="C:nucleus"/>
    <property type="evidence" value="ECO:0007669"/>
    <property type="project" value="UniProtKB-SubCell"/>
</dbReference>
<feature type="non-terminal residue" evidence="7">
    <location>
        <position position="1"/>
    </location>
</feature>
<sequence length="313" mass="36205">MSINSLDSVIDKDNSECEESDSSTSTYSDNYINSQFQKKYKKPSTVGNILKKLKSLKNGNVKYTYQNTERTPDIIKKFDPCYQFHNCYTEKNHVITLFENKREKIKLVLLQILGKVLFTSNMWIALNSAAFLSLTIHFVDSSWKLNSFLLDIISIEKLEKEFNNFEFLHYRYVAYILNLVISWRFKHMDKSISKLRTLMSYIRSSKPANNALKHFCNIKGIPYLSVLNLPVADDHVVKEKYLNAEDLNNINSILGDSSQISAFLDPCIKISVFKTENEKNKIVDLISGLNEYISETTQQIAFANNSNNDKNYF</sequence>
<accession>A0A9N9DYQ9</accession>
<gene>
    <name evidence="7" type="ORF">CPELLU_LOCUS9432</name>
</gene>
<dbReference type="OrthoDB" id="1607513at2759"/>
<evidence type="ECO:0000256" key="2">
    <source>
        <dbReference type="ARBA" id="ARBA00022723"/>
    </source>
</evidence>
<evidence type="ECO:0000256" key="5">
    <source>
        <dbReference type="ARBA" id="ARBA00023242"/>
    </source>
</evidence>
<dbReference type="InterPro" id="IPR052035">
    <property type="entry name" value="ZnF_BED_domain_contain"/>
</dbReference>
<feature type="region of interest" description="Disordered" evidence="6">
    <location>
        <begin position="1"/>
        <end position="26"/>
    </location>
</feature>
<comment type="caution">
    <text evidence="7">The sequence shown here is derived from an EMBL/GenBank/DDBJ whole genome shotgun (WGS) entry which is preliminary data.</text>
</comment>
<dbReference type="PANTHER" id="PTHR46481">
    <property type="entry name" value="ZINC FINGER BED DOMAIN-CONTAINING PROTEIN 4"/>
    <property type="match status" value="1"/>
</dbReference>
<evidence type="ECO:0000313" key="7">
    <source>
        <dbReference type="EMBL" id="CAG8653042.1"/>
    </source>
</evidence>
<keyword evidence="3" id="KW-0863">Zinc-finger</keyword>
<dbReference type="EMBL" id="CAJVQA010007191">
    <property type="protein sequence ID" value="CAG8653042.1"/>
    <property type="molecule type" value="Genomic_DNA"/>
</dbReference>
<keyword evidence="2" id="KW-0479">Metal-binding</keyword>
<evidence type="ECO:0000256" key="6">
    <source>
        <dbReference type="SAM" id="MobiDB-lite"/>
    </source>
</evidence>
<comment type="subcellular location">
    <subcellularLocation>
        <location evidence="1">Nucleus</location>
    </subcellularLocation>
</comment>
<reference evidence="7" key="1">
    <citation type="submission" date="2021-06" db="EMBL/GenBank/DDBJ databases">
        <authorList>
            <person name="Kallberg Y."/>
            <person name="Tangrot J."/>
            <person name="Rosling A."/>
        </authorList>
    </citation>
    <scope>NUCLEOTIDE SEQUENCE</scope>
    <source>
        <strain evidence="7">FL966</strain>
    </source>
</reference>
<keyword evidence="4" id="KW-0862">Zinc</keyword>
<evidence type="ECO:0000256" key="4">
    <source>
        <dbReference type="ARBA" id="ARBA00022833"/>
    </source>
</evidence>
<evidence type="ECO:0000256" key="1">
    <source>
        <dbReference type="ARBA" id="ARBA00004123"/>
    </source>
</evidence>
<protein>
    <submittedName>
        <fullName evidence="7">24909_t:CDS:1</fullName>
    </submittedName>
</protein>
<name>A0A9N9DYQ9_9GLOM</name>
<organism evidence="7 8">
    <name type="scientific">Cetraspora pellucida</name>
    <dbReference type="NCBI Taxonomy" id="1433469"/>
    <lineage>
        <taxon>Eukaryota</taxon>
        <taxon>Fungi</taxon>
        <taxon>Fungi incertae sedis</taxon>
        <taxon>Mucoromycota</taxon>
        <taxon>Glomeromycotina</taxon>
        <taxon>Glomeromycetes</taxon>
        <taxon>Diversisporales</taxon>
        <taxon>Gigasporaceae</taxon>
        <taxon>Cetraspora</taxon>
    </lineage>
</organism>
<evidence type="ECO:0000313" key="8">
    <source>
        <dbReference type="Proteomes" id="UP000789759"/>
    </source>
</evidence>
<dbReference type="SUPFAM" id="SSF53098">
    <property type="entry name" value="Ribonuclease H-like"/>
    <property type="match status" value="1"/>
</dbReference>
<dbReference type="InterPro" id="IPR012337">
    <property type="entry name" value="RNaseH-like_sf"/>
</dbReference>
<dbReference type="AlphaFoldDB" id="A0A9N9DYQ9"/>
<keyword evidence="5" id="KW-0539">Nucleus</keyword>
<proteinExistence type="predicted"/>
<evidence type="ECO:0000256" key="3">
    <source>
        <dbReference type="ARBA" id="ARBA00022771"/>
    </source>
</evidence>
<dbReference type="Proteomes" id="UP000789759">
    <property type="component" value="Unassembled WGS sequence"/>
</dbReference>
<dbReference type="PANTHER" id="PTHR46481:SF10">
    <property type="entry name" value="ZINC FINGER BED DOMAIN-CONTAINING PROTEIN 39"/>
    <property type="match status" value="1"/>
</dbReference>
<dbReference type="GO" id="GO:0008270">
    <property type="term" value="F:zinc ion binding"/>
    <property type="evidence" value="ECO:0007669"/>
    <property type="project" value="UniProtKB-KW"/>
</dbReference>